<name>A0A7R8AJX1_9EURO</name>
<gene>
    <name evidence="2" type="ORF">APUU_20330S</name>
</gene>
<dbReference type="InterPro" id="IPR011009">
    <property type="entry name" value="Kinase-like_dom_sf"/>
</dbReference>
<evidence type="ECO:0000313" key="2">
    <source>
        <dbReference type="EMBL" id="BCS19898.1"/>
    </source>
</evidence>
<organism evidence="2 3">
    <name type="scientific">Aspergillus puulaauensis</name>
    <dbReference type="NCBI Taxonomy" id="1220207"/>
    <lineage>
        <taxon>Eukaryota</taxon>
        <taxon>Fungi</taxon>
        <taxon>Dikarya</taxon>
        <taxon>Ascomycota</taxon>
        <taxon>Pezizomycotina</taxon>
        <taxon>Eurotiomycetes</taxon>
        <taxon>Eurotiomycetidae</taxon>
        <taxon>Eurotiales</taxon>
        <taxon>Aspergillaceae</taxon>
        <taxon>Aspergillus</taxon>
    </lineage>
</organism>
<dbReference type="InterPro" id="IPR029498">
    <property type="entry name" value="HeLo_dom"/>
</dbReference>
<proteinExistence type="predicted"/>
<feature type="domain" description="Prion-inhibition and propagation HeLo" evidence="1">
    <location>
        <begin position="6"/>
        <end position="130"/>
    </location>
</feature>
<dbReference type="OrthoDB" id="1911848at2759"/>
<dbReference type="Gene3D" id="1.10.510.10">
    <property type="entry name" value="Transferase(Phosphotransferase) domain 1"/>
    <property type="match status" value="1"/>
</dbReference>
<dbReference type="Proteomes" id="UP000654913">
    <property type="component" value="Chromosome 2"/>
</dbReference>
<dbReference type="SUPFAM" id="SSF56112">
    <property type="entry name" value="Protein kinase-like (PK-like)"/>
    <property type="match status" value="1"/>
</dbReference>
<dbReference type="KEGG" id="apuu:APUU_20330S"/>
<dbReference type="PANTHER" id="PTHR37542">
    <property type="entry name" value="HELO DOMAIN-CONTAINING PROTEIN-RELATED"/>
    <property type="match status" value="1"/>
</dbReference>
<reference evidence="2" key="2">
    <citation type="submission" date="2021-02" db="EMBL/GenBank/DDBJ databases">
        <title>Aspergillus puulaauensis MK2 genome sequence.</title>
        <authorList>
            <person name="Futagami T."/>
            <person name="Mori K."/>
            <person name="Kadooka C."/>
            <person name="Tanaka T."/>
        </authorList>
    </citation>
    <scope>NUCLEOTIDE SEQUENCE</scope>
    <source>
        <strain evidence="2">MK2</strain>
    </source>
</reference>
<dbReference type="PANTHER" id="PTHR37542:SF3">
    <property type="entry name" value="PRION-INHIBITION AND PROPAGATION HELO DOMAIN-CONTAINING PROTEIN"/>
    <property type="match status" value="1"/>
</dbReference>
<dbReference type="InterPro" id="IPR038305">
    <property type="entry name" value="HeLo_sf"/>
</dbReference>
<dbReference type="EMBL" id="AP024444">
    <property type="protein sequence ID" value="BCS19898.1"/>
    <property type="molecule type" value="Genomic_DNA"/>
</dbReference>
<dbReference type="AlphaFoldDB" id="A0A7R8AJX1"/>
<evidence type="ECO:0000259" key="1">
    <source>
        <dbReference type="Pfam" id="PF14479"/>
    </source>
</evidence>
<evidence type="ECO:0000313" key="3">
    <source>
        <dbReference type="Proteomes" id="UP000654913"/>
    </source>
</evidence>
<dbReference type="GeneID" id="64969903"/>
<accession>A0A7R8AJX1</accession>
<dbReference type="Pfam" id="PF14479">
    <property type="entry name" value="HeLo"/>
    <property type="match status" value="2"/>
</dbReference>
<reference evidence="2" key="1">
    <citation type="submission" date="2021-01" db="EMBL/GenBank/DDBJ databases">
        <authorList>
            <consortium name="Aspergillus puulaauensis MK2 genome sequencing consortium"/>
            <person name="Kazuki M."/>
            <person name="Futagami T."/>
        </authorList>
    </citation>
    <scope>NUCLEOTIDE SEQUENCE</scope>
    <source>
        <strain evidence="2">MK2</strain>
    </source>
</reference>
<feature type="domain" description="Prion-inhibition and propagation HeLo" evidence="1">
    <location>
        <begin position="140"/>
        <end position="199"/>
    </location>
</feature>
<keyword evidence="3" id="KW-1185">Reference proteome</keyword>
<dbReference type="Gene3D" id="1.20.120.1020">
    <property type="entry name" value="Prion-inhibition and propagation, HeLo domain"/>
    <property type="match status" value="1"/>
</dbReference>
<sequence length="558" mass="62776">MDPASLAIGAVGLTGLFDACLKLYEHVCNAKRYPEDCKRQVLFLELERSRFTGIRVELLRAVGGPEEPAAVDGDEILFKTSFQRSSTASPASPSVWRHEYLGRLLSTVRGVLTEAEAIVEKYQKIDSKRKLRTFISSRLHTHQLSWIADDKNRLKELVETLRQLNSYLESLLPAPSRRRLQLAFEATVVLSADAGRLRDIQSESVTGYESLNHSATVRLAKMSMESKASNSQQELQDSRMDHRCLRLRKPIANGYNVYSSAMYETGPPGRLHRQSVLVERRQAFTTVDSLGEAGKRLNSLVVTLQCMQASANQPPQNQTNSTAFGVPRCLGWIAPEGSNLDVIDLVYEYPTPTLQPPVSLHTLLQTLLSTNRPSLGARFNLALCLAQSYGRFISVGYLHKGFHSHNILFFNDTLTPYIVGCADSRPETTPMYSSPLSDVIPDRELYIPWETILEIPQPDPSKRTRWSAAADIYGLGVMLVEIGRWTCTSQEWRTASLYDFHQKVLPGLVEELGYHMGDIYRDVARACLRVGDFEFTTEIGVWQNYSEKILKPLELCRA</sequence>
<dbReference type="RefSeq" id="XP_041552092.1">
    <property type="nucleotide sequence ID" value="XM_041698959.1"/>
</dbReference>
<protein>
    <recommendedName>
        <fullName evidence="1">Prion-inhibition and propagation HeLo domain-containing protein</fullName>
    </recommendedName>
</protein>